<dbReference type="GO" id="GO:0003723">
    <property type="term" value="F:RNA binding"/>
    <property type="evidence" value="ECO:0007669"/>
    <property type="project" value="InterPro"/>
</dbReference>
<dbReference type="InterPro" id="IPR036430">
    <property type="entry name" value="RNase_T2-like_sf"/>
</dbReference>
<dbReference type="Gene3D" id="3.90.730.10">
    <property type="entry name" value="Ribonuclease T2-like"/>
    <property type="match status" value="1"/>
</dbReference>
<name>A0A7V7PQW6_9HYPH</name>
<dbReference type="InterPro" id="IPR033130">
    <property type="entry name" value="RNase_T2_His_AS_2"/>
</dbReference>
<organism evidence="3 4">
    <name type="scientific">Plantimonas leprariae</name>
    <dbReference type="NCBI Taxonomy" id="2615207"/>
    <lineage>
        <taxon>Bacteria</taxon>
        <taxon>Pseudomonadati</taxon>
        <taxon>Pseudomonadota</taxon>
        <taxon>Alphaproteobacteria</taxon>
        <taxon>Hyphomicrobiales</taxon>
        <taxon>Aurantimonadaceae</taxon>
        <taxon>Plantimonas</taxon>
    </lineage>
</organism>
<reference evidence="3 4" key="1">
    <citation type="submission" date="2019-09" db="EMBL/GenBank/DDBJ databases">
        <title>YIM 132180 draft genome.</title>
        <authorList>
            <person name="Zhang K."/>
        </authorList>
    </citation>
    <scope>NUCLEOTIDE SEQUENCE [LARGE SCALE GENOMIC DNA]</scope>
    <source>
        <strain evidence="3 4">YIM 132180</strain>
    </source>
</reference>
<evidence type="ECO:0000256" key="1">
    <source>
        <dbReference type="ARBA" id="ARBA00007469"/>
    </source>
</evidence>
<evidence type="ECO:0000313" key="3">
    <source>
        <dbReference type="EMBL" id="KAB0680798.1"/>
    </source>
</evidence>
<evidence type="ECO:0000313" key="4">
    <source>
        <dbReference type="Proteomes" id="UP000432089"/>
    </source>
</evidence>
<dbReference type="InterPro" id="IPR001568">
    <property type="entry name" value="RNase_T2-like"/>
</dbReference>
<gene>
    <name evidence="3" type="ORF">F6X38_07345</name>
</gene>
<dbReference type="Proteomes" id="UP000432089">
    <property type="component" value="Unassembled WGS sequence"/>
</dbReference>
<comment type="caution">
    <text evidence="3">The sequence shown here is derived from an EMBL/GenBank/DDBJ whole genome shotgun (WGS) entry which is preliminary data.</text>
</comment>
<dbReference type="CDD" id="cd01062">
    <property type="entry name" value="RNase_T2_prok"/>
    <property type="match status" value="1"/>
</dbReference>
<dbReference type="EMBL" id="VZDO01000004">
    <property type="protein sequence ID" value="KAB0680798.1"/>
    <property type="molecule type" value="Genomic_DNA"/>
</dbReference>
<dbReference type="InterPro" id="IPR018188">
    <property type="entry name" value="RNase_T2_His_AS_1"/>
</dbReference>
<dbReference type="GO" id="GO:0033897">
    <property type="term" value="F:ribonuclease T2 activity"/>
    <property type="evidence" value="ECO:0007669"/>
    <property type="project" value="InterPro"/>
</dbReference>
<accession>A0A7V7PQW6</accession>
<protein>
    <submittedName>
        <fullName evidence="3">Ribonuclease T</fullName>
    </submittedName>
</protein>
<dbReference type="PANTHER" id="PTHR11240">
    <property type="entry name" value="RIBONUCLEASE T2"/>
    <property type="match status" value="1"/>
</dbReference>
<keyword evidence="4" id="KW-1185">Reference proteome</keyword>
<evidence type="ECO:0000256" key="2">
    <source>
        <dbReference type="RuleBase" id="RU004328"/>
    </source>
</evidence>
<dbReference type="AlphaFoldDB" id="A0A7V7PQW6"/>
<dbReference type="Pfam" id="PF00445">
    <property type="entry name" value="Ribonuclease_T2"/>
    <property type="match status" value="1"/>
</dbReference>
<proteinExistence type="inferred from homology"/>
<dbReference type="InterPro" id="IPR039378">
    <property type="entry name" value="RNase_T2_prok"/>
</dbReference>
<dbReference type="PROSITE" id="PS00530">
    <property type="entry name" value="RNASE_T2_1"/>
    <property type="match status" value="1"/>
</dbReference>
<dbReference type="SUPFAM" id="SSF55895">
    <property type="entry name" value="Ribonuclease Rh-like"/>
    <property type="match status" value="1"/>
</dbReference>
<dbReference type="PANTHER" id="PTHR11240:SF22">
    <property type="entry name" value="RIBONUCLEASE T2"/>
    <property type="match status" value="1"/>
</dbReference>
<dbReference type="PROSITE" id="PS00531">
    <property type="entry name" value="RNASE_T2_2"/>
    <property type="match status" value="1"/>
</dbReference>
<comment type="similarity">
    <text evidence="1 2">Belongs to the RNase T2 family.</text>
</comment>
<sequence length="416" mass="44662">MFGETVEDEEDAALVRAGVGAKDVEQRAGRAVEAEAMVEHGRNSRKVRRSLRRLLRSAQAPVFVAGDALPNRRDSEMFPVCSDKEKSRMKWVLALAAMFAASGQAGAQQASGEGYFIAKRACEATQSIRGGDGVQPATLTVDRAYRFVAENKQPASHYLIEIPDVSPNRRWVERDCGERVASVGAAASTGAKSSSDSTVSTRNILAISWQPAFCEGQSNKPECRSQTADRADASRFSLHGLWPQPRSKQYCGAAAGLKDKDKSPAWQSLPAPELSAETRRRLEAAMPGTQSFLDRHEWARHGTCYGRNADGYFTETLALLDAVNASPVAKLFADRVGKDVTAEEIRGAFDQAFGNGAGERVRIACRNDGDRRLVTELTIGLGGEVGATPDLPALLRAARPTKAGCPGGVVDAAGLQ</sequence>
<dbReference type="GO" id="GO:0006401">
    <property type="term" value="P:RNA catabolic process"/>
    <property type="evidence" value="ECO:0007669"/>
    <property type="project" value="TreeGrafter"/>
</dbReference>